<comment type="caution">
    <text evidence="1">The sequence shown here is derived from an EMBL/GenBank/DDBJ whole genome shotgun (WGS) entry which is preliminary data.</text>
</comment>
<dbReference type="Proteomes" id="UP000789759">
    <property type="component" value="Unassembled WGS sequence"/>
</dbReference>
<accession>A0A9N9H0R6</accession>
<evidence type="ECO:0000313" key="1">
    <source>
        <dbReference type="EMBL" id="CAG8638908.1"/>
    </source>
</evidence>
<dbReference type="EMBL" id="CAJVQA010006354">
    <property type="protein sequence ID" value="CAG8638908.1"/>
    <property type="molecule type" value="Genomic_DNA"/>
</dbReference>
<sequence length="137" mass="15846">MALKVVGRLSLSLASFLSIKADKRPKAKCIFCNPDESMSDSVAVMGWERVGYSMKSITLWDLESIYASNIQLIQRIFRRLYERDNAIVCEVTKGCSTWVFEPIHDYHVITIVLRFLTTTLMRYKYNCGFSILTECKR</sequence>
<reference evidence="1" key="1">
    <citation type="submission" date="2021-06" db="EMBL/GenBank/DDBJ databases">
        <authorList>
            <person name="Kallberg Y."/>
            <person name="Tangrot J."/>
            <person name="Rosling A."/>
        </authorList>
    </citation>
    <scope>NUCLEOTIDE SEQUENCE</scope>
    <source>
        <strain evidence="1">FL966</strain>
    </source>
</reference>
<proteinExistence type="predicted"/>
<protein>
    <submittedName>
        <fullName evidence="1">23272_t:CDS:1</fullName>
    </submittedName>
</protein>
<gene>
    <name evidence="1" type="ORF">CPELLU_LOCUS8755</name>
</gene>
<dbReference type="AlphaFoldDB" id="A0A9N9H0R6"/>
<organism evidence="1 2">
    <name type="scientific">Cetraspora pellucida</name>
    <dbReference type="NCBI Taxonomy" id="1433469"/>
    <lineage>
        <taxon>Eukaryota</taxon>
        <taxon>Fungi</taxon>
        <taxon>Fungi incertae sedis</taxon>
        <taxon>Mucoromycota</taxon>
        <taxon>Glomeromycotina</taxon>
        <taxon>Glomeromycetes</taxon>
        <taxon>Diversisporales</taxon>
        <taxon>Gigasporaceae</taxon>
        <taxon>Cetraspora</taxon>
    </lineage>
</organism>
<evidence type="ECO:0000313" key="2">
    <source>
        <dbReference type="Proteomes" id="UP000789759"/>
    </source>
</evidence>
<keyword evidence="2" id="KW-1185">Reference proteome</keyword>
<name>A0A9N9H0R6_9GLOM</name>